<comment type="caution">
    <text evidence="3">Lacks conserved residue(s) required for the propagation of feature annotation.</text>
</comment>
<comment type="cofactor">
    <cofactor evidence="3">
        <name>FMN</name>
        <dbReference type="ChEBI" id="CHEBI:58210"/>
    </cofactor>
    <text evidence="3">Binds 1 FMN per subunit.</text>
</comment>
<dbReference type="InterPro" id="IPR035929">
    <property type="entry name" value="CoaB-like_sf"/>
</dbReference>
<dbReference type="EC" id="4.1.1.36" evidence="3"/>
<dbReference type="SUPFAM" id="SSF102645">
    <property type="entry name" value="CoaB-like"/>
    <property type="match status" value="1"/>
</dbReference>
<dbReference type="OrthoDB" id="9802554at2"/>
<evidence type="ECO:0000256" key="2">
    <source>
        <dbReference type="ARBA" id="ARBA00023239"/>
    </source>
</evidence>
<dbReference type="RefSeq" id="WP_095509677.1">
    <property type="nucleotide sequence ID" value="NZ_MQWD01000001.1"/>
</dbReference>
<evidence type="ECO:0000256" key="3">
    <source>
        <dbReference type="HAMAP-Rule" id="MF_02225"/>
    </source>
</evidence>
<feature type="region of interest" description="Phosphopantothenate--cysteine ligase" evidence="3">
    <location>
        <begin position="204"/>
        <end position="407"/>
    </location>
</feature>
<comment type="cofactor">
    <cofactor evidence="3">
        <name>Mg(2+)</name>
        <dbReference type="ChEBI" id="CHEBI:18420"/>
    </cofactor>
</comment>
<reference evidence="7 8" key="1">
    <citation type="submission" date="2016-11" db="EMBL/GenBank/DDBJ databases">
        <title>Study of marine rhodopsin-containing bacteria.</title>
        <authorList>
            <person name="Yoshizawa S."/>
            <person name="Kumagai Y."/>
            <person name="Kogure K."/>
        </authorList>
    </citation>
    <scope>NUCLEOTIDE SEQUENCE [LARGE SCALE GENOMIC DNA]</scope>
    <source>
        <strain evidence="7 8">SAORIC-28</strain>
    </source>
</reference>
<gene>
    <name evidence="3" type="primary">coaBC</name>
    <name evidence="7" type="ORF">BSZ37_06050</name>
</gene>
<feature type="binding site" evidence="3">
    <location>
        <position position="301"/>
    </location>
    <ligand>
        <name>CTP</name>
        <dbReference type="ChEBI" id="CHEBI:37563"/>
    </ligand>
</feature>
<feature type="binding site" evidence="3">
    <location>
        <begin position="317"/>
        <end position="320"/>
    </location>
    <ligand>
        <name>CTP</name>
        <dbReference type="ChEBI" id="CHEBI:37563"/>
    </ligand>
</feature>
<dbReference type="InterPro" id="IPR007085">
    <property type="entry name" value="DNA/pantothenate-metab_flavo_C"/>
</dbReference>
<comment type="pathway">
    <text evidence="3 4">Cofactor biosynthesis; coenzyme A biosynthesis; CoA from (R)-pantothenate: step 3/5.</text>
</comment>
<dbReference type="GO" id="GO:0004633">
    <property type="term" value="F:phosphopantothenoylcysteine decarboxylase activity"/>
    <property type="evidence" value="ECO:0007669"/>
    <property type="project" value="UniProtKB-UniRule"/>
</dbReference>
<dbReference type="AlphaFoldDB" id="A0A271IYZ6"/>
<name>A0A271IYZ6_9BACT</name>
<accession>A0A271IYZ6</accession>
<evidence type="ECO:0000256" key="4">
    <source>
        <dbReference type="RuleBase" id="RU364078"/>
    </source>
</evidence>
<dbReference type="SUPFAM" id="SSF52507">
    <property type="entry name" value="Homo-oligomeric flavin-containing Cys decarboxylases, HFCD"/>
    <property type="match status" value="1"/>
</dbReference>
<comment type="function">
    <text evidence="3">Catalyzes two sequential steps in the biosynthesis of coenzyme A. In the first step cysteine is conjugated to 4'-phosphopantothenate to form 4-phosphopantothenoylcysteine. In the second step the latter compound is decarboxylated to form 4'-phosphopantotheine.</text>
</comment>
<keyword evidence="3" id="KW-0460">Magnesium</keyword>
<dbReference type="PANTHER" id="PTHR14359:SF6">
    <property type="entry name" value="PHOSPHOPANTOTHENOYLCYSTEINE DECARBOXYLASE"/>
    <property type="match status" value="1"/>
</dbReference>
<dbReference type="EMBL" id="MQWD01000001">
    <property type="protein sequence ID" value="PAP76034.1"/>
    <property type="molecule type" value="Genomic_DNA"/>
</dbReference>
<dbReference type="Gene3D" id="3.40.50.10300">
    <property type="entry name" value="CoaB-like"/>
    <property type="match status" value="1"/>
</dbReference>
<evidence type="ECO:0000313" key="8">
    <source>
        <dbReference type="Proteomes" id="UP000216339"/>
    </source>
</evidence>
<keyword evidence="3" id="KW-0479">Metal-binding</keyword>
<feature type="binding site" evidence="3">
    <location>
        <position position="354"/>
    </location>
    <ligand>
        <name>CTP</name>
        <dbReference type="ChEBI" id="CHEBI:37563"/>
    </ligand>
</feature>
<dbReference type="InterPro" id="IPR036551">
    <property type="entry name" value="Flavin_trans-like"/>
</dbReference>
<comment type="pathway">
    <text evidence="3 4">Cofactor biosynthesis; coenzyme A biosynthesis; CoA from (R)-pantothenate: step 2/5.</text>
</comment>
<dbReference type="GO" id="GO:0015937">
    <property type="term" value="P:coenzyme A biosynthetic process"/>
    <property type="evidence" value="ECO:0007669"/>
    <property type="project" value="UniProtKB-UniRule"/>
</dbReference>
<evidence type="ECO:0000256" key="1">
    <source>
        <dbReference type="ARBA" id="ARBA00022793"/>
    </source>
</evidence>
<dbReference type="GO" id="GO:0046872">
    <property type="term" value="F:metal ion binding"/>
    <property type="evidence" value="ECO:0007669"/>
    <property type="project" value="UniProtKB-KW"/>
</dbReference>
<keyword evidence="3 4" id="KW-0288">FMN</keyword>
<keyword evidence="3" id="KW-0511">Multifunctional enzyme</keyword>
<sequence length="407" mass="42496">MSLEGKKLVLGITGSIAAYKAADLTRRLVKAGAEVQPVMTAAAARFIPPLTIATLAGREVLTELFPEAGEAQTAWTKHVDLGLWADGVVIAPATAQTLAKLAGGFCDSMLTAVVLSARCPVLVAPAMDHDMWGHPATQRNVRQLRADGVEVVTPAHGELASGLVGDGRLPEPEELVRRIDEWLGSPRLGTEVETPDRSLAGRHVLVTAGPTREAIDPVRFLSNGSTGTMGFALAAAAARRGARVTLLAGPVRLDTPPGVERVDIVSADDLLEAALAHADADLVIAAAAVSDYAPAAPSDRKLKKGEGDLTLALRRTPDVLATLGERKRDGQTLVGFALETHDGETHARNKLERKNLDWIALNVQGEAGAGMGSATNRVTLIGRDGARVEIPTASKAAVADAILDAVA</sequence>
<organism evidence="7 8">
    <name type="scientific">Rubrivirga marina</name>
    <dbReference type="NCBI Taxonomy" id="1196024"/>
    <lineage>
        <taxon>Bacteria</taxon>
        <taxon>Pseudomonadati</taxon>
        <taxon>Rhodothermota</taxon>
        <taxon>Rhodothermia</taxon>
        <taxon>Rhodothermales</taxon>
        <taxon>Rubricoccaceae</taxon>
        <taxon>Rubrivirga</taxon>
    </lineage>
</organism>
<dbReference type="InterPro" id="IPR003382">
    <property type="entry name" value="Flavoprotein"/>
</dbReference>
<dbReference type="InterPro" id="IPR005252">
    <property type="entry name" value="CoaBC"/>
</dbReference>
<keyword evidence="3 4" id="KW-0436">Ligase</keyword>
<dbReference type="Gene3D" id="3.40.50.1950">
    <property type="entry name" value="Flavin prenyltransferase-like"/>
    <property type="match status" value="1"/>
</dbReference>
<dbReference type="UniPathway" id="UPA00241">
    <property type="reaction ID" value="UER00353"/>
</dbReference>
<keyword evidence="8" id="KW-1185">Reference proteome</keyword>
<keyword evidence="2 3" id="KW-0456">Lyase</keyword>
<evidence type="ECO:0000259" key="6">
    <source>
        <dbReference type="Pfam" id="PF04127"/>
    </source>
</evidence>
<comment type="similarity">
    <text evidence="3 4">In the C-terminal section; belongs to the PPC synthetase family.</text>
</comment>
<dbReference type="EC" id="6.3.2.5" evidence="3"/>
<comment type="catalytic activity">
    <reaction evidence="3 4">
        <text>(R)-4'-phosphopantothenate + L-cysteine + CTP = N-[(R)-4-phosphopantothenoyl]-L-cysteine + CMP + diphosphate + H(+)</text>
        <dbReference type="Rhea" id="RHEA:19397"/>
        <dbReference type="ChEBI" id="CHEBI:10986"/>
        <dbReference type="ChEBI" id="CHEBI:15378"/>
        <dbReference type="ChEBI" id="CHEBI:33019"/>
        <dbReference type="ChEBI" id="CHEBI:35235"/>
        <dbReference type="ChEBI" id="CHEBI:37563"/>
        <dbReference type="ChEBI" id="CHEBI:59458"/>
        <dbReference type="ChEBI" id="CHEBI:60377"/>
        <dbReference type="EC" id="6.3.2.5"/>
    </reaction>
</comment>
<comment type="similarity">
    <text evidence="3 4">In the N-terminal section; belongs to the HFCD (homo-oligomeric flavin containing Cys decarboxylase) superfamily.</text>
</comment>
<dbReference type="GO" id="GO:0004632">
    <property type="term" value="F:phosphopantothenate--cysteine ligase activity"/>
    <property type="evidence" value="ECO:0007669"/>
    <property type="project" value="UniProtKB-UniRule"/>
</dbReference>
<dbReference type="Pfam" id="PF04127">
    <property type="entry name" value="DFP"/>
    <property type="match status" value="1"/>
</dbReference>
<comment type="catalytic activity">
    <reaction evidence="3 4">
        <text>N-[(R)-4-phosphopantothenoyl]-L-cysteine + H(+) = (R)-4'-phosphopantetheine + CO2</text>
        <dbReference type="Rhea" id="RHEA:16793"/>
        <dbReference type="ChEBI" id="CHEBI:15378"/>
        <dbReference type="ChEBI" id="CHEBI:16526"/>
        <dbReference type="ChEBI" id="CHEBI:59458"/>
        <dbReference type="ChEBI" id="CHEBI:61723"/>
        <dbReference type="EC" id="4.1.1.36"/>
    </reaction>
</comment>
<keyword evidence="1 3" id="KW-0210">Decarboxylase</keyword>
<feature type="domain" description="DNA/pantothenate metabolism flavoprotein C-terminal" evidence="6">
    <location>
        <begin position="199"/>
        <end position="406"/>
    </location>
</feature>
<feature type="binding site" evidence="3">
    <location>
        <position position="291"/>
    </location>
    <ligand>
        <name>CTP</name>
        <dbReference type="ChEBI" id="CHEBI:37563"/>
    </ligand>
</feature>
<feature type="binding site" evidence="3">
    <location>
        <position position="336"/>
    </location>
    <ligand>
        <name>CTP</name>
        <dbReference type="ChEBI" id="CHEBI:37563"/>
    </ligand>
</feature>
<dbReference type="HAMAP" id="MF_02225">
    <property type="entry name" value="CoaBC"/>
    <property type="match status" value="1"/>
</dbReference>
<feature type="binding site" evidence="3">
    <location>
        <position position="350"/>
    </location>
    <ligand>
        <name>CTP</name>
        <dbReference type="ChEBI" id="CHEBI:37563"/>
    </ligand>
</feature>
<dbReference type="Pfam" id="PF02441">
    <property type="entry name" value="Flavoprotein"/>
    <property type="match status" value="1"/>
</dbReference>
<keyword evidence="3 4" id="KW-0285">Flavoprotein</keyword>
<feature type="region of interest" description="Phosphopantothenoylcysteine decarboxylase" evidence="3">
    <location>
        <begin position="1"/>
        <end position="203"/>
    </location>
</feature>
<dbReference type="Proteomes" id="UP000216339">
    <property type="component" value="Unassembled WGS sequence"/>
</dbReference>
<proteinExistence type="inferred from homology"/>
<protein>
    <recommendedName>
        <fullName evidence="3">Coenzyme A biosynthesis bifunctional protein CoaBC</fullName>
    </recommendedName>
    <alternativeName>
        <fullName evidence="3">DNA/pantothenate metabolism flavoprotein</fullName>
    </alternativeName>
    <alternativeName>
        <fullName evidence="3">Phosphopantothenoylcysteine synthetase/decarboxylase</fullName>
        <shortName evidence="3">PPCS-PPCDC</shortName>
    </alternativeName>
    <domain>
        <recommendedName>
            <fullName evidence="3">Phosphopantothenoylcysteine decarboxylase</fullName>
            <shortName evidence="3">PPC decarboxylase</shortName>
            <shortName evidence="3">PPC-DC</shortName>
            <ecNumber evidence="3">4.1.1.36</ecNumber>
        </recommendedName>
        <alternativeName>
            <fullName evidence="3">CoaC</fullName>
        </alternativeName>
    </domain>
    <domain>
        <recommendedName>
            <fullName evidence="3">Phosphopantothenate--cysteine ligase</fullName>
            <ecNumber evidence="3">6.3.2.5</ecNumber>
        </recommendedName>
        <alternativeName>
            <fullName evidence="3">CoaB</fullName>
        </alternativeName>
        <alternativeName>
            <fullName evidence="3">Phosphopantothenoylcysteine synthetase</fullName>
            <shortName evidence="3">PPC synthetase</shortName>
            <shortName evidence="3">PPC-S</shortName>
        </alternativeName>
    </domain>
</protein>
<dbReference type="GO" id="GO:0071513">
    <property type="term" value="C:phosphopantothenoylcysteine decarboxylase complex"/>
    <property type="evidence" value="ECO:0007669"/>
    <property type="project" value="TreeGrafter"/>
</dbReference>
<evidence type="ECO:0000313" key="7">
    <source>
        <dbReference type="EMBL" id="PAP76034.1"/>
    </source>
</evidence>
<dbReference type="GO" id="GO:0015941">
    <property type="term" value="P:pantothenate catabolic process"/>
    <property type="evidence" value="ECO:0007669"/>
    <property type="project" value="InterPro"/>
</dbReference>
<dbReference type="NCBIfam" id="TIGR00521">
    <property type="entry name" value="coaBC_dfp"/>
    <property type="match status" value="1"/>
</dbReference>
<evidence type="ECO:0000259" key="5">
    <source>
        <dbReference type="Pfam" id="PF02441"/>
    </source>
</evidence>
<dbReference type="GO" id="GO:0010181">
    <property type="term" value="F:FMN binding"/>
    <property type="evidence" value="ECO:0007669"/>
    <property type="project" value="UniProtKB-UniRule"/>
</dbReference>
<feature type="domain" description="Flavoprotein" evidence="5">
    <location>
        <begin position="6"/>
        <end position="181"/>
    </location>
</feature>
<comment type="function">
    <text evidence="4">Catalyzes two steps in the biosynthesis of coenzyme A. In the first step cysteine is conjugated to 4'-phosphopantothenate to form 4-phosphopantothenoylcysteine, in the latter compound is decarboxylated to form 4'-phosphopantotheine.</text>
</comment>
<dbReference type="PANTHER" id="PTHR14359">
    <property type="entry name" value="HOMO-OLIGOMERIC FLAVIN CONTAINING CYS DECARBOXYLASE FAMILY"/>
    <property type="match status" value="1"/>
</dbReference>
<comment type="caution">
    <text evidence="7">The sequence shown here is derived from an EMBL/GenBank/DDBJ whole genome shotgun (WGS) entry which is preliminary data.</text>
</comment>